<dbReference type="PANTHER" id="PTHR12210">
    <property type="entry name" value="DULLARD PROTEIN PHOSPHATASE"/>
    <property type="match status" value="1"/>
</dbReference>
<dbReference type="EMBL" id="JAANBB010000388">
    <property type="protein sequence ID" value="KAF7543130.1"/>
    <property type="molecule type" value="Genomic_DNA"/>
</dbReference>
<keyword evidence="1" id="KW-0496">Mitochondrion</keyword>
<protein>
    <recommendedName>
        <fullName evidence="1">Mitochondrial import inner membrane translocase subunit TIM50</fullName>
    </recommendedName>
</protein>
<keyword evidence="1" id="KW-0811">Translocation</keyword>
<evidence type="ECO:0000256" key="2">
    <source>
        <dbReference type="SAM" id="MobiDB-lite"/>
    </source>
</evidence>
<evidence type="ECO:0000313" key="4">
    <source>
        <dbReference type="EMBL" id="KAF7543130.1"/>
    </source>
</evidence>
<feature type="domain" description="FCP1 homology" evidence="3">
    <location>
        <begin position="285"/>
        <end position="455"/>
    </location>
</feature>
<comment type="subunit">
    <text evidence="1">Component of the TIM23 complex.</text>
</comment>
<dbReference type="InterPro" id="IPR050365">
    <property type="entry name" value="TIM50"/>
</dbReference>
<keyword evidence="1" id="KW-0813">Transport</keyword>
<accession>A0A9P5H1M9</accession>
<feature type="region of interest" description="Disordered" evidence="2">
    <location>
        <begin position="19"/>
        <end position="58"/>
    </location>
</feature>
<dbReference type="SUPFAM" id="SSF56784">
    <property type="entry name" value="HAD-like"/>
    <property type="match status" value="1"/>
</dbReference>
<dbReference type="InterPro" id="IPR023214">
    <property type="entry name" value="HAD_sf"/>
</dbReference>
<feature type="compositionally biased region" description="Gly residues" evidence="2">
    <location>
        <begin position="43"/>
        <end position="58"/>
    </location>
</feature>
<keyword evidence="1" id="KW-1133">Transmembrane helix</keyword>
<reference evidence="4" key="1">
    <citation type="submission" date="2020-03" db="EMBL/GenBank/DDBJ databases">
        <title>Draft Genome Sequence of Cylindrodendrum hubeiense.</title>
        <authorList>
            <person name="Buettner E."/>
            <person name="Kellner H."/>
        </authorList>
    </citation>
    <scope>NUCLEOTIDE SEQUENCE</scope>
    <source>
        <strain evidence="4">IHI 201604</strain>
    </source>
</reference>
<keyword evidence="1" id="KW-0653">Protein transport</keyword>
<sequence>MRLGKTELGRRVTEEPRRILVTLSPVPGPQVEPQGGESRSSYGGRGGGSLDPMVGGGSEAPDLSRLTAAAMTPMGTRVRPRQQVFIFIVIVVITVQFGAVVIVASSKLQIPALTVAAALALALEGVGYGSGAAAGQNQPLLQQLHRRVDAHILPDHSEPHSEPLSEPLDPFHAVAAPLSLTSPFSNSFALAVTTTQVISAASCPTATLTIENERISTPPSEAADSLCRPPPSQPALMVAASKPASKPAKRDPFTNTQAPSASSGGVPDPTPQYIAQALLNPQILQQPRRILIVMDLNGTLLYRPNKRRPFHFVERPYARAFLSYCLDTFYVAIWSSARPENVSKMVAQLLTPEQCERCLLVWARDQFGLSPADYDTKVQVYKRLTSVWSNPRVMSSHPAAQEGGRWDQTNTVLVDDSREKARSEPFNLLQIPEFSGLATESPNVLPQVHDYLNSLSHQTDISRFMRQTSFKLDPSYILPSQ</sequence>
<evidence type="ECO:0000256" key="1">
    <source>
        <dbReference type="RuleBase" id="RU365079"/>
    </source>
</evidence>
<evidence type="ECO:0000313" key="5">
    <source>
        <dbReference type="Proteomes" id="UP000722485"/>
    </source>
</evidence>
<dbReference type="GO" id="GO:0015031">
    <property type="term" value="P:protein transport"/>
    <property type="evidence" value="ECO:0007669"/>
    <property type="project" value="UniProtKB-KW"/>
</dbReference>
<dbReference type="GO" id="GO:0005744">
    <property type="term" value="C:TIM23 mitochondrial import inner membrane translocase complex"/>
    <property type="evidence" value="ECO:0007669"/>
    <property type="project" value="UniProtKB-UniRule"/>
</dbReference>
<keyword evidence="1" id="KW-0472">Membrane</keyword>
<comment type="similarity">
    <text evidence="1">Belongs to the TIM50 family.</text>
</comment>
<dbReference type="Gene3D" id="3.40.50.1000">
    <property type="entry name" value="HAD superfamily/HAD-like"/>
    <property type="match status" value="1"/>
</dbReference>
<keyword evidence="5" id="KW-1185">Reference proteome</keyword>
<feature type="transmembrane region" description="Helical" evidence="1">
    <location>
        <begin position="84"/>
        <end position="104"/>
    </location>
</feature>
<dbReference type="Proteomes" id="UP000722485">
    <property type="component" value="Unassembled WGS sequence"/>
</dbReference>
<dbReference type="InterPro" id="IPR036412">
    <property type="entry name" value="HAD-like_sf"/>
</dbReference>
<comment type="caution">
    <text evidence="4">The sequence shown here is derived from an EMBL/GenBank/DDBJ whole genome shotgun (WGS) entry which is preliminary data.</text>
</comment>
<name>A0A9P5H1M9_9HYPO</name>
<comment type="subcellular location">
    <subcellularLocation>
        <location evidence="1">Mitochondrion inner membrane</location>
        <topology evidence="1">Single-pass membrane protein</topology>
    </subcellularLocation>
</comment>
<organism evidence="4 5">
    <name type="scientific">Cylindrodendrum hubeiense</name>
    <dbReference type="NCBI Taxonomy" id="595255"/>
    <lineage>
        <taxon>Eukaryota</taxon>
        <taxon>Fungi</taxon>
        <taxon>Dikarya</taxon>
        <taxon>Ascomycota</taxon>
        <taxon>Pezizomycotina</taxon>
        <taxon>Sordariomycetes</taxon>
        <taxon>Hypocreomycetidae</taxon>
        <taxon>Hypocreales</taxon>
        <taxon>Nectriaceae</taxon>
        <taxon>Cylindrodendrum</taxon>
    </lineage>
</organism>
<dbReference type="Pfam" id="PF03031">
    <property type="entry name" value="NIF"/>
    <property type="match status" value="1"/>
</dbReference>
<feature type="compositionally biased region" description="Low complexity" evidence="2">
    <location>
        <begin position="29"/>
        <end position="42"/>
    </location>
</feature>
<feature type="region of interest" description="Disordered" evidence="2">
    <location>
        <begin position="218"/>
        <end position="267"/>
    </location>
</feature>
<feature type="compositionally biased region" description="Polar residues" evidence="2">
    <location>
        <begin position="253"/>
        <end position="263"/>
    </location>
</feature>
<gene>
    <name evidence="4" type="ORF">G7Z17_g10988</name>
</gene>
<dbReference type="OrthoDB" id="1711508at2759"/>
<dbReference type="InterPro" id="IPR004274">
    <property type="entry name" value="FCP1_dom"/>
</dbReference>
<proteinExistence type="inferred from homology"/>
<comment type="function">
    <text evidence="1">Essential component of the TIM23 complex, a complex that mediates the translocation of transit peptide-containing proteins across the mitochondrial inner membrane.</text>
</comment>
<keyword evidence="1" id="KW-0809">Transit peptide</keyword>
<dbReference type="PROSITE" id="PS50969">
    <property type="entry name" value="FCP1"/>
    <property type="match status" value="1"/>
</dbReference>
<dbReference type="AlphaFoldDB" id="A0A9P5H1M9"/>
<evidence type="ECO:0000259" key="3">
    <source>
        <dbReference type="PROSITE" id="PS50969"/>
    </source>
</evidence>
<dbReference type="SMART" id="SM00577">
    <property type="entry name" value="CPDc"/>
    <property type="match status" value="1"/>
</dbReference>
<keyword evidence="1" id="KW-0812">Transmembrane</keyword>